<dbReference type="NCBIfam" id="TIGR02580">
    <property type="entry name" value="cas_RAMP_Cmr4"/>
    <property type="match status" value="1"/>
</dbReference>
<accession>A0A7C3UPA1</accession>
<proteinExistence type="predicted"/>
<comment type="caution">
    <text evidence="3">The sequence shown here is derived from an EMBL/GenBank/DDBJ whole genome shotgun (WGS) entry which is preliminary data.</text>
</comment>
<dbReference type="GO" id="GO:0051607">
    <property type="term" value="P:defense response to virus"/>
    <property type="evidence" value="ECO:0007669"/>
    <property type="project" value="UniProtKB-KW"/>
</dbReference>
<sequence length="321" mass="35369">MTEQNKPYELITYYALTTDPVHIGTGGYRLGRVDNSIVRDPATNLPKIPGTGISGVCRAYSALHYEKYPNCAGKGGEKGEDHCGKPDCPICTTFGFSKGTAGRSFQGLAQFFDPRILFFPVNSMIGPVWITCASVLKEIGNKGIENCKKEEFVPLGEDRQNPLNFGWLILENKPKINLTLPSELPNEIKNKLFQVEDGIFSRLVNDNLEVRTSVAIDPKTGSAESGALFTYEAIPVATVLTFDVIINNPKNFRIYDEKGEPQPIQHFNQDATIESTKEIVESGLKFIKSLGIGGMGTRGFGRMKILNLEEPSQKQGGKDEE</sequence>
<gene>
    <name evidence="3" type="primary">cmr4</name>
    <name evidence="3" type="ORF">ENX07_03330</name>
</gene>
<dbReference type="Pfam" id="PF03787">
    <property type="entry name" value="RAMPs"/>
    <property type="match status" value="1"/>
</dbReference>
<feature type="domain" description="CRISPR type III-associated protein" evidence="2">
    <location>
        <begin position="17"/>
        <end position="304"/>
    </location>
</feature>
<evidence type="ECO:0000313" key="3">
    <source>
        <dbReference type="EMBL" id="HGE99085.1"/>
    </source>
</evidence>
<keyword evidence="1" id="KW-0051">Antiviral defense</keyword>
<organism evidence="3">
    <name type="scientific">candidate division WOR-3 bacterium</name>
    <dbReference type="NCBI Taxonomy" id="2052148"/>
    <lineage>
        <taxon>Bacteria</taxon>
        <taxon>Bacteria division WOR-3</taxon>
    </lineage>
</organism>
<dbReference type="PANTHER" id="PTHR36700">
    <property type="entry name" value="CRISPR SYSTEM CMR SUBUNIT CMR4"/>
    <property type="match status" value="1"/>
</dbReference>
<dbReference type="InterPro" id="IPR013410">
    <property type="entry name" value="CRISPR-assoc_RAMP_Cmr4"/>
</dbReference>
<evidence type="ECO:0000259" key="2">
    <source>
        <dbReference type="Pfam" id="PF03787"/>
    </source>
</evidence>
<protein>
    <submittedName>
        <fullName evidence="3">Type III-B CRISPR module RAMP protein Cmr4</fullName>
    </submittedName>
</protein>
<dbReference type="EMBL" id="DTMQ01000019">
    <property type="protein sequence ID" value="HGE99085.1"/>
    <property type="molecule type" value="Genomic_DNA"/>
</dbReference>
<dbReference type="InterPro" id="IPR005537">
    <property type="entry name" value="RAMP_III_fam"/>
</dbReference>
<dbReference type="PANTHER" id="PTHR36700:SF1">
    <property type="entry name" value="CRISPR SYSTEM CMR SUBUNIT CMR4"/>
    <property type="match status" value="1"/>
</dbReference>
<dbReference type="AlphaFoldDB" id="A0A7C3UPA1"/>
<evidence type="ECO:0000256" key="1">
    <source>
        <dbReference type="ARBA" id="ARBA00023118"/>
    </source>
</evidence>
<reference evidence="3" key="1">
    <citation type="journal article" date="2020" name="mSystems">
        <title>Genome- and Community-Level Interaction Insights into Carbon Utilization and Element Cycling Functions of Hydrothermarchaeota in Hydrothermal Sediment.</title>
        <authorList>
            <person name="Zhou Z."/>
            <person name="Liu Y."/>
            <person name="Xu W."/>
            <person name="Pan J."/>
            <person name="Luo Z.H."/>
            <person name="Li M."/>
        </authorList>
    </citation>
    <scope>NUCLEOTIDE SEQUENCE [LARGE SCALE GENOMIC DNA]</scope>
    <source>
        <strain evidence="3">SpSt-906</strain>
    </source>
</reference>
<name>A0A7C3UPA1_UNCW3</name>